<organism evidence="1 2">
    <name type="scientific">Nephila pilipes</name>
    <name type="common">Giant wood spider</name>
    <name type="synonym">Nephila maculata</name>
    <dbReference type="NCBI Taxonomy" id="299642"/>
    <lineage>
        <taxon>Eukaryota</taxon>
        <taxon>Metazoa</taxon>
        <taxon>Ecdysozoa</taxon>
        <taxon>Arthropoda</taxon>
        <taxon>Chelicerata</taxon>
        <taxon>Arachnida</taxon>
        <taxon>Araneae</taxon>
        <taxon>Araneomorphae</taxon>
        <taxon>Entelegynae</taxon>
        <taxon>Araneoidea</taxon>
        <taxon>Nephilidae</taxon>
        <taxon>Nephila</taxon>
    </lineage>
</organism>
<sequence>MMMLRKLSPTQSIDREHLLRPSDQNLKSLHAFLQIKEKLAAKPGVEAREPGTPIINPQFRILQHGIAEEISTLLKK</sequence>
<protein>
    <submittedName>
        <fullName evidence="1">Uncharacterized protein</fullName>
    </submittedName>
</protein>
<proteinExistence type="predicted"/>
<dbReference type="Proteomes" id="UP000887013">
    <property type="component" value="Unassembled WGS sequence"/>
</dbReference>
<dbReference type="AlphaFoldDB" id="A0A8X6QD14"/>
<gene>
    <name evidence="1" type="ORF">NPIL_263251</name>
</gene>
<comment type="caution">
    <text evidence="1">The sequence shown here is derived from an EMBL/GenBank/DDBJ whole genome shotgun (WGS) entry which is preliminary data.</text>
</comment>
<keyword evidence="2" id="KW-1185">Reference proteome</keyword>
<evidence type="ECO:0000313" key="1">
    <source>
        <dbReference type="EMBL" id="GFU15230.1"/>
    </source>
</evidence>
<reference evidence="1" key="1">
    <citation type="submission" date="2020-08" db="EMBL/GenBank/DDBJ databases">
        <title>Multicomponent nature underlies the extraordinary mechanical properties of spider dragline silk.</title>
        <authorList>
            <person name="Kono N."/>
            <person name="Nakamura H."/>
            <person name="Mori M."/>
            <person name="Yoshida Y."/>
            <person name="Ohtoshi R."/>
            <person name="Malay A.D."/>
            <person name="Moran D.A.P."/>
            <person name="Tomita M."/>
            <person name="Numata K."/>
            <person name="Arakawa K."/>
        </authorList>
    </citation>
    <scope>NUCLEOTIDE SEQUENCE</scope>
</reference>
<name>A0A8X6QD14_NEPPI</name>
<evidence type="ECO:0000313" key="2">
    <source>
        <dbReference type="Proteomes" id="UP000887013"/>
    </source>
</evidence>
<dbReference type="EMBL" id="BMAW01126093">
    <property type="protein sequence ID" value="GFU15230.1"/>
    <property type="molecule type" value="Genomic_DNA"/>
</dbReference>
<accession>A0A8X6QD14</accession>